<sequence>MEVVQLLAVGLAVLVFLAARRRRSRHAHTTRPMPTVEVGDPDVARRLIVGQADSFSNHPNPPLAVDLDTGHPKTESVTSAPCGPYWRALRSNLTANVLHPSRLGRLVVPVQRGAAEALVADLRSATRRGAGGVVVAVRDGVYAAQGRLMALKGPGEPDTLAPLNQLFLVPDDN</sequence>
<evidence type="ECO:0000256" key="1">
    <source>
        <dbReference type="SAM" id="SignalP"/>
    </source>
</evidence>
<gene>
    <name evidence="2" type="ORF">C2845_PM17G11400</name>
</gene>
<reference evidence="3" key="1">
    <citation type="journal article" date="2019" name="Nat. Commun.">
        <title>The genome of broomcorn millet.</title>
        <authorList>
            <person name="Zou C."/>
            <person name="Miki D."/>
            <person name="Li D."/>
            <person name="Tang Q."/>
            <person name="Xiao L."/>
            <person name="Rajput S."/>
            <person name="Deng P."/>
            <person name="Jia W."/>
            <person name="Huang R."/>
            <person name="Zhang M."/>
            <person name="Sun Y."/>
            <person name="Hu J."/>
            <person name="Fu X."/>
            <person name="Schnable P.S."/>
            <person name="Li F."/>
            <person name="Zhang H."/>
            <person name="Feng B."/>
            <person name="Zhu X."/>
            <person name="Liu R."/>
            <person name="Schnable J.C."/>
            <person name="Zhu J.-K."/>
            <person name="Zhang H."/>
        </authorList>
    </citation>
    <scope>NUCLEOTIDE SEQUENCE [LARGE SCALE GENOMIC DNA]</scope>
</reference>
<dbReference type="AlphaFoldDB" id="A0A3L6Q0U5"/>
<keyword evidence="3" id="KW-1185">Reference proteome</keyword>
<evidence type="ECO:0000313" key="3">
    <source>
        <dbReference type="Proteomes" id="UP000275267"/>
    </source>
</evidence>
<feature type="chain" id="PRO_5018051315" evidence="1">
    <location>
        <begin position="19"/>
        <end position="173"/>
    </location>
</feature>
<dbReference type="InterPro" id="IPR036396">
    <property type="entry name" value="Cyt_P450_sf"/>
</dbReference>
<dbReference type="EMBL" id="PQIB02000014">
    <property type="protein sequence ID" value="RLM69214.1"/>
    <property type="molecule type" value="Genomic_DNA"/>
</dbReference>
<dbReference type="STRING" id="4540.A0A3L6Q0U5"/>
<dbReference type="Proteomes" id="UP000275267">
    <property type="component" value="Unassembled WGS sequence"/>
</dbReference>
<dbReference type="SUPFAM" id="SSF48264">
    <property type="entry name" value="Cytochrome P450"/>
    <property type="match status" value="1"/>
</dbReference>
<name>A0A3L6Q0U5_PANMI</name>
<keyword evidence="1" id="KW-0732">Signal</keyword>
<dbReference type="Gene3D" id="1.10.630.10">
    <property type="entry name" value="Cytochrome P450"/>
    <property type="match status" value="1"/>
</dbReference>
<dbReference type="GO" id="GO:0020037">
    <property type="term" value="F:heme binding"/>
    <property type="evidence" value="ECO:0007669"/>
    <property type="project" value="InterPro"/>
</dbReference>
<evidence type="ECO:0000313" key="2">
    <source>
        <dbReference type="EMBL" id="RLM69214.1"/>
    </source>
</evidence>
<dbReference type="OrthoDB" id="693279at2759"/>
<comment type="caution">
    <text evidence="2">The sequence shown here is derived from an EMBL/GenBank/DDBJ whole genome shotgun (WGS) entry which is preliminary data.</text>
</comment>
<organism evidence="2 3">
    <name type="scientific">Panicum miliaceum</name>
    <name type="common">Proso millet</name>
    <name type="synonym">Broomcorn millet</name>
    <dbReference type="NCBI Taxonomy" id="4540"/>
    <lineage>
        <taxon>Eukaryota</taxon>
        <taxon>Viridiplantae</taxon>
        <taxon>Streptophyta</taxon>
        <taxon>Embryophyta</taxon>
        <taxon>Tracheophyta</taxon>
        <taxon>Spermatophyta</taxon>
        <taxon>Magnoliopsida</taxon>
        <taxon>Liliopsida</taxon>
        <taxon>Poales</taxon>
        <taxon>Poaceae</taxon>
        <taxon>PACMAD clade</taxon>
        <taxon>Panicoideae</taxon>
        <taxon>Panicodae</taxon>
        <taxon>Paniceae</taxon>
        <taxon>Panicinae</taxon>
        <taxon>Panicum</taxon>
        <taxon>Panicum sect. Panicum</taxon>
    </lineage>
</organism>
<proteinExistence type="predicted"/>
<protein>
    <submittedName>
        <fullName evidence="2">Cytochrome P450 89A2-like</fullName>
    </submittedName>
</protein>
<dbReference type="GO" id="GO:0005506">
    <property type="term" value="F:iron ion binding"/>
    <property type="evidence" value="ECO:0007669"/>
    <property type="project" value="InterPro"/>
</dbReference>
<dbReference type="GO" id="GO:0016705">
    <property type="term" value="F:oxidoreductase activity, acting on paired donors, with incorporation or reduction of molecular oxygen"/>
    <property type="evidence" value="ECO:0007669"/>
    <property type="project" value="InterPro"/>
</dbReference>
<feature type="signal peptide" evidence="1">
    <location>
        <begin position="1"/>
        <end position="18"/>
    </location>
</feature>
<accession>A0A3L6Q0U5</accession>
<dbReference type="GO" id="GO:0004497">
    <property type="term" value="F:monooxygenase activity"/>
    <property type="evidence" value="ECO:0007669"/>
    <property type="project" value="InterPro"/>
</dbReference>